<evidence type="ECO:0000256" key="7">
    <source>
        <dbReference type="ARBA" id="ARBA00033135"/>
    </source>
</evidence>
<dbReference type="Gene3D" id="2.30.30.110">
    <property type="match status" value="1"/>
</dbReference>
<dbReference type="Proteomes" id="UP001156921">
    <property type="component" value="Unassembled WGS sequence"/>
</dbReference>
<protein>
    <recommendedName>
        <fullName evidence="2">Toxin CcdB</fullName>
    </recommendedName>
    <alternativeName>
        <fullName evidence="7">Cytotoxic protein CcdB</fullName>
    </alternativeName>
    <alternativeName>
        <fullName evidence="6">Protein LetD</fullName>
    </alternativeName>
</protein>
<evidence type="ECO:0000256" key="1">
    <source>
        <dbReference type="ARBA" id="ARBA00005230"/>
    </source>
</evidence>
<proteinExistence type="inferred from homology"/>
<keyword evidence="5" id="KW-0804">Transcription</keyword>
<dbReference type="RefSeq" id="WP_284219881.1">
    <property type="nucleotide sequence ID" value="NZ_BSOY01000001.1"/>
</dbReference>
<dbReference type="SUPFAM" id="SSF50118">
    <property type="entry name" value="Cell growth inhibitor/plasmid maintenance toxic component"/>
    <property type="match status" value="1"/>
</dbReference>
<dbReference type="InterPro" id="IPR011067">
    <property type="entry name" value="Plasmid_toxin/cell-grow_inhib"/>
</dbReference>
<gene>
    <name evidence="8" type="ORF">GCM10007859_00470</name>
</gene>
<dbReference type="EMBL" id="BSOY01000001">
    <property type="protein sequence ID" value="GLS00044.1"/>
    <property type="molecule type" value="Genomic_DNA"/>
</dbReference>
<evidence type="ECO:0000256" key="4">
    <source>
        <dbReference type="ARBA" id="ARBA00023015"/>
    </source>
</evidence>
<evidence type="ECO:0000256" key="6">
    <source>
        <dbReference type="ARBA" id="ARBA00029628"/>
    </source>
</evidence>
<evidence type="ECO:0000256" key="3">
    <source>
        <dbReference type="ARBA" id="ARBA00022491"/>
    </source>
</evidence>
<sequence>MRQFDVFPNPSPRSQAAAPFIVLMQSHFVDEMPSALIAPLIRERRSGDFTRVSVSVDLNDEALHLSLAEMAPIARTGLKRSVGDLKPYEDDIRRALDRLFTGF</sequence>
<comment type="caution">
    <text evidence="8">The sequence shown here is derived from an EMBL/GenBank/DDBJ whole genome shotgun (WGS) entry which is preliminary data.</text>
</comment>
<keyword evidence="4" id="KW-0805">Transcription regulation</keyword>
<evidence type="ECO:0000256" key="2">
    <source>
        <dbReference type="ARBA" id="ARBA00015075"/>
    </source>
</evidence>
<dbReference type="InterPro" id="IPR002712">
    <property type="entry name" value="CcdB"/>
</dbReference>
<reference evidence="9" key="1">
    <citation type="journal article" date="2019" name="Int. J. Syst. Evol. Microbiol.">
        <title>The Global Catalogue of Microorganisms (GCM) 10K type strain sequencing project: providing services to taxonomists for standard genome sequencing and annotation.</title>
        <authorList>
            <consortium name="The Broad Institute Genomics Platform"/>
            <consortium name="The Broad Institute Genome Sequencing Center for Infectious Disease"/>
            <person name="Wu L."/>
            <person name="Ma J."/>
        </authorList>
    </citation>
    <scope>NUCLEOTIDE SEQUENCE [LARGE SCALE GENOMIC DNA]</scope>
    <source>
        <strain evidence="9">NBRC 110107</strain>
    </source>
</reference>
<name>A0ABQ6BEF9_9CAUL</name>
<keyword evidence="3" id="KW-0678">Repressor</keyword>
<evidence type="ECO:0000313" key="8">
    <source>
        <dbReference type="EMBL" id="GLS00044.1"/>
    </source>
</evidence>
<evidence type="ECO:0000313" key="9">
    <source>
        <dbReference type="Proteomes" id="UP001156921"/>
    </source>
</evidence>
<keyword evidence="9" id="KW-1185">Reference proteome</keyword>
<comment type="similarity">
    <text evidence="1">Belongs to the CcdB toxin family.</text>
</comment>
<evidence type="ECO:0000256" key="5">
    <source>
        <dbReference type="ARBA" id="ARBA00023163"/>
    </source>
</evidence>
<dbReference type="Pfam" id="PF01845">
    <property type="entry name" value="CcdB"/>
    <property type="match status" value="1"/>
</dbReference>
<accession>A0ABQ6BEF9</accession>
<organism evidence="8 9">
    <name type="scientific">Brevundimonas denitrificans</name>
    <dbReference type="NCBI Taxonomy" id="1443434"/>
    <lineage>
        <taxon>Bacteria</taxon>
        <taxon>Pseudomonadati</taxon>
        <taxon>Pseudomonadota</taxon>
        <taxon>Alphaproteobacteria</taxon>
        <taxon>Caulobacterales</taxon>
        <taxon>Caulobacteraceae</taxon>
        <taxon>Brevundimonas</taxon>
    </lineage>
</organism>